<accession>A0A6J5N634</accession>
<gene>
    <name evidence="2" type="ORF">UFOVP611_31</name>
</gene>
<sequence>MSTKTLIYETEKGYVDAQNMGPELLTALANFQNECPTIPKNKKGYGYNYAEFSKAIELMKPILHKHKMGFTQLLEGSDNLRTIIFHGETGQYLQTVKQLPTGYELKGMNLYQTEGARNTYYKRYVLFNMLGVVSEDEDTDAKGQTKPVKNETPEKQPTPKATLNNNQFIQLLGAVNAGDITVKQAFDSYELNQQQKNTLENL</sequence>
<reference evidence="2" key="1">
    <citation type="submission" date="2020-04" db="EMBL/GenBank/DDBJ databases">
        <authorList>
            <person name="Chiriac C."/>
            <person name="Salcher M."/>
            <person name="Ghai R."/>
            <person name="Kavagutti S V."/>
        </authorList>
    </citation>
    <scope>NUCLEOTIDE SEQUENCE</scope>
</reference>
<evidence type="ECO:0000313" key="2">
    <source>
        <dbReference type="EMBL" id="CAB4152796.1"/>
    </source>
</evidence>
<organism evidence="2">
    <name type="scientific">uncultured Caudovirales phage</name>
    <dbReference type="NCBI Taxonomy" id="2100421"/>
    <lineage>
        <taxon>Viruses</taxon>
        <taxon>Duplodnaviria</taxon>
        <taxon>Heunggongvirae</taxon>
        <taxon>Uroviricota</taxon>
        <taxon>Caudoviricetes</taxon>
        <taxon>Peduoviridae</taxon>
        <taxon>Maltschvirus</taxon>
        <taxon>Maltschvirus maltsch</taxon>
    </lineage>
</organism>
<dbReference type="EMBL" id="LR796579">
    <property type="protein sequence ID" value="CAB4152796.1"/>
    <property type="molecule type" value="Genomic_DNA"/>
</dbReference>
<proteinExistence type="predicted"/>
<name>A0A6J5N634_9CAUD</name>
<dbReference type="Pfam" id="PF04404">
    <property type="entry name" value="ERF"/>
    <property type="match status" value="1"/>
</dbReference>
<dbReference type="InterPro" id="IPR007499">
    <property type="entry name" value="ERF_bacteria_virus"/>
</dbReference>
<protein>
    <submittedName>
        <fullName evidence="2">Essential recombination function protein</fullName>
    </submittedName>
</protein>
<feature type="compositionally biased region" description="Basic and acidic residues" evidence="1">
    <location>
        <begin position="140"/>
        <end position="154"/>
    </location>
</feature>
<evidence type="ECO:0000256" key="1">
    <source>
        <dbReference type="SAM" id="MobiDB-lite"/>
    </source>
</evidence>
<feature type="region of interest" description="Disordered" evidence="1">
    <location>
        <begin position="138"/>
        <end position="163"/>
    </location>
</feature>